<accession>A0A1H4Q0F5</accession>
<reference evidence="3" key="1">
    <citation type="submission" date="2016-10" db="EMBL/GenBank/DDBJ databases">
        <authorList>
            <person name="Varghese N."/>
            <person name="Submissions S."/>
        </authorList>
    </citation>
    <scope>NUCLEOTIDE SEQUENCE [LARGE SCALE GENOMIC DNA]</scope>
    <source>
        <strain evidence="3">DSM 44498</strain>
    </source>
</reference>
<evidence type="ECO:0000256" key="1">
    <source>
        <dbReference type="SAM" id="MobiDB-lite"/>
    </source>
</evidence>
<keyword evidence="3" id="KW-1185">Reference proteome</keyword>
<dbReference type="AlphaFoldDB" id="A0A1H4Q0F5"/>
<proteinExistence type="predicted"/>
<sequence length="130" mass="11720">MAVGLACSVVACSSGDSSGTSSTGTTGSAVQGGSGDSAVQGGSAPAAMSDELQACLEENGVPAPPDQAGGGAPGGVAPPSGDMAPPEGDGSAPPQGGAPDASSAPPGIDSSTWAAAQEACSSLATGTTGS</sequence>
<feature type="region of interest" description="Disordered" evidence="1">
    <location>
        <begin position="13"/>
        <end position="130"/>
    </location>
</feature>
<gene>
    <name evidence="2" type="ORF">SAMN04490239_2990</name>
</gene>
<feature type="compositionally biased region" description="Low complexity" evidence="1">
    <location>
        <begin position="13"/>
        <end position="29"/>
    </location>
</feature>
<dbReference type="OrthoDB" id="4480922at2"/>
<feature type="compositionally biased region" description="Polar residues" evidence="1">
    <location>
        <begin position="109"/>
        <end position="130"/>
    </location>
</feature>
<dbReference type="EMBL" id="FNSV01000005">
    <property type="protein sequence ID" value="SEC13135.1"/>
    <property type="molecule type" value="Genomic_DNA"/>
</dbReference>
<dbReference type="Proteomes" id="UP000183561">
    <property type="component" value="Unassembled WGS sequence"/>
</dbReference>
<name>A0A1H4Q0F5_9NOCA</name>
<evidence type="ECO:0000313" key="3">
    <source>
        <dbReference type="Proteomes" id="UP000183561"/>
    </source>
</evidence>
<evidence type="ECO:0000313" key="2">
    <source>
        <dbReference type="EMBL" id="SEC13135.1"/>
    </source>
</evidence>
<dbReference type="RefSeq" id="WP_072940629.1">
    <property type="nucleotide sequence ID" value="NZ_FNSV01000005.1"/>
</dbReference>
<organism evidence="2 3">
    <name type="scientific">Rhodococcus koreensis</name>
    <dbReference type="NCBI Taxonomy" id="99653"/>
    <lineage>
        <taxon>Bacteria</taxon>
        <taxon>Bacillati</taxon>
        <taxon>Actinomycetota</taxon>
        <taxon>Actinomycetes</taxon>
        <taxon>Mycobacteriales</taxon>
        <taxon>Nocardiaceae</taxon>
        <taxon>Rhodococcus</taxon>
    </lineage>
</organism>
<protein>
    <submittedName>
        <fullName evidence="2">Uncharacterized protein</fullName>
    </submittedName>
</protein>